<name>A0ABV5VQ34_9BACL</name>
<comment type="caution">
    <text evidence="1">The sequence shown here is derived from an EMBL/GenBank/DDBJ whole genome shotgun (WGS) entry which is preliminary data.</text>
</comment>
<proteinExistence type="predicted"/>
<evidence type="ECO:0000313" key="2">
    <source>
        <dbReference type="Proteomes" id="UP001589619"/>
    </source>
</evidence>
<dbReference type="InterPro" id="IPR045499">
    <property type="entry name" value="DUF6492"/>
</dbReference>
<sequence>MPTDGVKIDVVIPAIAKDLGTLPHVIDGVRKHVMHPIGRIFVVAPGDEKIKAVCKRKGCTFVHEGSILPLRKQHIVYRSKRWERSGWLYQQLLKLGSSSIVGQRRYLVMDADTVLIRPHRFVEDGKHVFYCRNWSQPEYFATYRKLLGKKAPRPRSFVTHYMLFDKTKLQSLKQKIEARHGTKWYHAIIQSINRKKQFGFSEFETYGNYVYSGSPGKVRLKSALNKSLFTSPAALSDSKVRKLGLSYRSLSFHKRKGYIRNGGN</sequence>
<evidence type="ECO:0000313" key="1">
    <source>
        <dbReference type="EMBL" id="MFB9750141.1"/>
    </source>
</evidence>
<organism evidence="1 2">
    <name type="scientific">Paenibacillus hodogayensis</name>
    <dbReference type="NCBI Taxonomy" id="279208"/>
    <lineage>
        <taxon>Bacteria</taxon>
        <taxon>Bacillati</taxon>
        <taxon>Bacillota</taxon>
        <taxon>Bacilli</taxon>
        <taxon>Bacillales</taxon>
        <taxon>Paenibacillaceae</taxon>
        <taxon>Paenibacillus</taxon>
    </lineage>
</organism>
<gene>
    <name evidence="1" type="ORF">ACFFNY_01025</name>
</gene>
<dbReference type="EMBL" id="JBHMAG010000002">
    <property type="protein sequence ID" value="MFB9750141.1"/>
    <property type="molecule type" value="Genomic_DNA"/>
</dbReference>
<reference evidence="1 2" key="1">
    <citation type="submission" date="2024-09" db="EMBL/GenBank/DDBJ databases">
        <authorList>
            <person name="Sun Q."/>
            <person name="Mori K."/>
        </authorList>
    </citation>
    <scope>NUCLEOTIDE SEQUENCE [LARGE SCALE GENOMIC DNA]</scope>
    <source>
        <strain evidence="1 2">JCM 12520</strain>
    </source>
</reference>
<dbReference type="RefSeq" id="WP_344916728.1">
    <property type="nucleotide sequence ID" value="NZ_BAAAYO010000021.1"/>
</dbReference>
<protein>
    <submittedName>
        <fullName evidence="1">DUF6492 family protein</fullName>
    </submittedName>
</protein>
<dbReference type="Proteomes" id="UP001589619">
    <property type="component" value="Unassembled WGS sequence"/>
</dbReference>
<accession>A0ABV5VQ34</accession>
<dbReference type="Pfam" id="PF20102">
    <property type="entry name" value="DUF6492"/>
    <property type="match status" value="1"/>
</dbReference>
<keyword evidence="2" id="KW-1185">Reference proteome</keyword>